<dbReference type="GO" id="GO:0051539">
    <property type="term" value="F:4 iron, 4 sulfur cluster binding"/>
    <property type="evidence" value="ECO:0007669"/>
    <property type="project" value="UniProtKB-KW"/>
</dbReference>
<dbReference type="Pfam" id="PF04055">
    <property type="entry name" value="Radical_SAM"/>
    <property type="match status" value="1"/>
</dbReference>
<sequence length="232" mass="26751">MVEIGGLQKVTLIDYPGRIAATVFLCGCNFRCPWCYSSELVLPEKIKKQPRISEKDFFNFLKERKELLEGVVICGGEPTVHKDLPVFLKKIKKLGYLVKIDTNGSNPGMLKKLIDEKLIDYVAMDIKAPKEKYSKAVGAKVDVKKIQKSIDILRKSKVDYEFRSTIIPGVHNKKDIIDMARWIRGGKAYYLQQFRPEKTIDPKFEKIKPYSQEYLIEIQKAIVPFFDVCQVR</sequence>
<dbReference type="PANTHER" id="PTHR30352:SF13">
    <property type="entry name" value="GLYCYL-RADICAL ENZYME ACTIVATING ENZYME YJJW-RELATED"/>
    <property type="match status" value="1"/>
</dbReference>
<evidence type="ECO:0000256" key="2">
    <source>
        <dbReference type="ARBA" id="ARBA00022485"/>
    </source>
</evidence>
<evidence type="ECO:0000256" key="5">
    <source>
        <dbReference type="ARBA" id="ARBA00023004"/>
    </source>
</evidence>
<keyword evidence="5" id="KW-0408">Iron</keyword>
<comment type="cofactor">
    <cofactor evidence="1">
        <name>[4Fe-4S] cluster</name>
        <dbReference type="ChEBI" id="CHEBI:49883"/>
    </cofactor>
</comment>
<keyword evidence="6" id="KW-0411">Iron-sulfur</keyword>
<dbReference type="Proteomes" id="UP000229381">
    <property type="component" value="Unassembled WGS sequence"/>
</dbReference>
<dbReference type="EMBL" id="PCWI01000042">
    <property type="protein sequence ID" value="PIQ98338.1"/>
    <property type="molecule type" value="Genomic_DNA"/>
</dbReference>
<dbReference type="InterPro" id="IPR058240">
    <property type="entry name" value="rSAM_sf"/>
</dbReference>
<evidence type="ECO:0000256" key="6">
    <source>
        <dbReference type="ARBA" id="ARBA00023014"/>
    </source>
</evidence>
<keyword evidence="2" id="KW-0004">4Fe-4S</keyword>
<dbReference type="GO" id="GO:0003824">
    <property type="term" value="F:catalytic activity"/>
    <property type="evidence" value="ECO:0007669"/>
    <property type="project" value="InterPro"/>
</dbReference>
<gene>
    <name evidence="8" type="ORF">COV64_01845</name>
</gene>
<evidence type="ECO:0000313" key="9">
    <source>
        <dbReference type="Proteomes" id="UP000229381"/>
    </source>
</evidence>
<reference evidence="8 9" key="1">
    <citation type="submission" date="2017-09" db="EMBL/GenBank/DDBJ databases">
        <title>Depth-based differentiation of microbial function through sediment-hosted aquifers and enrichment of novel symbionts in the deep terrestrial subsurface.</title>
        <authorList>
            <person name="Probst A.J."/>
            <person name="Ladd B."/>
            <person name="Jarett J.K."/>
            <person name="Geller-Mcgrath D.E."/>
            <person name="Sieber C.M."/>
            <person name="Emerson J.B."/>
            <person name="Anantharaman K."/>
            <person name="Thomas B.C."/>
            <person name="Malmstrom R."/>
            <person name="Stieglmeier M."/>
            <person name="Klingl A."/>
            <person name="Woyke T."/>
            <person name="Ryan C.M."/>
            <person name="Banfield J.F."/>
        </authorList>
    </citation>
    <scope>NUCLEOTIDE SEQUENCE [LARGE SCALE GENOMIC DNA]</scope>
    <source>
        <strain evidence="8">CG11_big_fil_rev_8_21_14_0_20_39_9</strain>
    </source>
</reference>
<evidence type="ECO:0000256" key="3">
    <source>
        <dbReference type="ARBA" id="ARBA00022691"/>
    </source>
</evidence>
<dbReference type="InterPro" id="IPR034457">
    <property type="entry name" value="Organic_radical-activating"/>
</dbReference>
<dbReference type="InterPro" id="IPR006638">
    <property type="entry name" value="Elp3/MiaA/NifB-like_rSAM"/>
</dbReference>
<dbReference type="NCBIfam" id="TIGR02495">
    <property type="entry name" value="NrdG2"/>
    <property type="match status" value="1"/>
</dbReference>
<protein>
    <submittedName>
        <fullName evidence="8">Anaerobic ribonucleoside-triphosphate reductase activating protein</fullName>
    </submittedName>
</protein>
<dbReference type="SFLD" id="SFLDS00029">
    <property type="entry name" value="Radical_SAM"/>
    <property type="match status" value="1"/>
</dbReference>
<evidence type="ECO:0000256" key="1">
    <source>
        <dbReference type="ARBA" id="ARBA00001966"/>
    </source>
</evidence>
<name>A0A2H0MNT5_9BACT</name>
<dbReference type="InterPro" id="IPR012840">
    <property type="entry name" value="NrdG2"/>
</dbReference>
<dbReference type="SUPFAM" id="SSF102114">
    <property type="entry name" value="Radical SAM enzymes"/>
    <property type="match status" value="1"/>
</dbReference>
<dbReference type="AlphaFoldDB" id="A0A2H0MNT5"/>
<dbReference type="CDD" id="cd01335">
    <property type="entry name" value="Radical_SAM"/>
    <property type="match status" value="1"/>
</dbReference>
<dbReference type="PROSITE" id="PS51918">
    <property type="entry name" value="RADICAL_SAM"/>
    <property type="match status" value="1"/>
</dbReference>
<dbReference type="InterPro" id="IPR013785">
    <property type="entry name" value="Aldolase_TIM"/>
</dbReference>
<evidence type="ECO:0000259" key="7">
    <source>
        <dbReference type="PROSITE" id="PS51918"/>
    </source>
</evidence>
<proteinExistence type="predicted"/>
<organism evidence="8 9">
    <name type="scientific">Candidatus Nealsonbacteria bacterium CG11_big_fil_rev_8_21_14_0_20_39_9</name>
    <dbReference type="NCBI Taxonomy" id="1974715"/>
    <lineage>
        <taxon>Bacteria</taxon>
        <taxon>Candidatus Nealsoniibacteriota</taxon>
    </lineage>
</organism>
<comment type="caution">
    <text evidence="8">The sequence shown here is derived from an EMBL/GenBank/DDBJ whole genome shotgun (WGS) entry which is preliminary data.</text>
</comment>
<evidence type="ECO:0000256" key="4">
    <source>
        <dbReference type="ARBA" id="ARBA00022723"/>
    </source>
</evidence>
<dbReference type="SMART" id="SM00729">
    <property type="entry name" value="Elp3"/>
    <property type="match status" value="1"/>
</dbReference>
<dbReference type="Gene3D" id="3.20.20.70">
    <property type="entry name" value="Aldolase class I"/>
    <property type="match status" value="1"/>
</dbReference>
<accession>A0A2H0MNT5</accession>
<keyword evidence="4" id="KW-0479">Metal-binding</keyword>
<dbReference type="InterPro" id="IPR007197">
    <property type="entry name" value="rSAM"/>
</dbReference>
<dbReference type="PANTHER" id="PTHR30352">
    <property type="entry name" value="PYRUVATE FORMATE-LYASE-ACTIVATING ENZYME"/>
    <property type="match status" value="1"/>
</dbReference>
<feature type="domain" description="Radical SAM core" evidence="7">
    <location>
        <begin position="15"/>
        <end position="227"/>
    </location>
</feature>
<keyword evidence="3" id="KW-0949">S-adenosyl-L-methionine</keyword>
<evidence type="ECO:0000313" key="8">
    <source>
        <dbReference type="EMBL" id="PIQ98338.1"/>
    </source>
</evidence>
<dbReference type="SFLD" id="SFLDG01094">
    <property type="entry name" value="Uncharacterised_Radical_SAM_Su"/>
    <property type="match status" value="1"/>
</dbReference>
<dbReference type="GO" id="GO:0046872">
    <property type="term" value="F:metal ion binding"/>
    <property type="evidence" value="ECO:0007669"/>
    <property type="project" value="UniProtKB-KW"/>
</dbReference>
<dbReference type="SFLD" id="SFLDG01067">
    <property type="entry name" value="SPASM/twitch_domain_containing"/>
    <property type="match status" value="1"/>
</dbReference>